<dbReference type="InterPro" id="IPR017853">
    <property type="entry name" value="GH"/>
</dbReference>
<evidence type="ECO:0000259" key="5">
    <source>
        <dbReference type="Pfam" id="PF02836"/>
    </source>
</evidence>
<dbReference type="PANTHER" id="PTHR42732">
    <property type="entry name" value="BETA-GALACTOSIDASE"/>
    <property type="match status" value="1"/>
</dbReference>
<dbReference type="Gene3D" id="2.60.120.260">
    <property type="entry name" value="Galactose-binding domain-like"/>
    <property type="match status" value="2"/>
</dbReference>
<dbReference type="InterPro" id="IPR013783">
    <property type="entry name" value="Ig-like_fold"/>
</dbReference>
<dbReference type="InterPro" id="IPR006102">
    <property type="entry name" value="Ig-like_GH2"/>
</dbReference>
<dbReference type="InterPro" id="IPR051913">
    <property type="entry name" value="GH2_Domain-Containing"/>
</dbReference>
<evidence type="ECO:0000259" key="4">
    <source>
        <dbReference type="Pfam" id="PF00703"/>
    </source>
</evidence>
<accession>A0ABQ1V616</accession>
<comment type="similarity">
    <text evidence="1">Belongs to the glycosyl hydrolase 2 family.</text>
</comment>
<proteinExistence type="inferred from homology"/>
<feature type="domain" description="Glycosyl hydrolases family 2 sugar binding" evidence="6">
    <location>
        <begin position="38"/>
        <end position="142"/>
    </location>
</feature>
<evidence type="ECO:0000256" key="2">
    <source>
        <dbReference type="ARBA" id="ARBA00022801"/>
    </source>
</evidence>
<feature type="domain" description="Glycoside hydrolase family 2 immunoglobulin-like beta-sandwich" evidence="4">
    <location>
        <begin position="183"/>
        <end position="275"/>
    </location>
</feature>
<dbReference type="EMBL" id="BMIU01000014">
    <property type="protein sequence ID" value="GGF38144.1"/>
    <property type="molecule type" value="Genomic_DNA"/>
</dbReference>
<name>A0ABQ1V616_9BACT</name>
<evidence type="ECO:0000313" key="7">
    <source>
        <dbReference type="EMBL" id="GGF38144.1"/>
    </source>
</evidence>
<evidence type="ECO:0000256" key="3">
    <source>
        <dbReference type="ARBA" id="ARBA00023295"/>
    </source>
</evidence>
<dbReference type="SUPFAM" id="SSF49303">
    <property type="entry name" value="beta-Galactosidase/glucuronidase domain"/>
    <property type="match status" value="1"/>
</dbReference>
<sequence length="725" mass="82580">MTKFAKDVDPDNVLPEYPRPQMVRKDWKNLNGLWQFQPGTWENEPYPKGKLSRNILVPFAVESALSGVQEVHERIWYRREFTVPADWKDQQVLLHFGAVDYEAVVFINDQPVGKHEGGYDPFTFDITDHLTTGRQTITVKVWDPTAREGFPRGKQALNRIDIMYTSVTGIWQTVWLEPVPKKRIVDFEMVPDIDRGELNLSVESTGGRFLNYTAEIKDGEKVVATVDSKPMYPTAIPIKDPKLWSPDSPFLYDMTITLKDGDEVVDVVETYFGMRKISVEKEGEFQRLYLNNEFVFQMGPLDQGYWPDGLYTAPTDEALRYDLEKTKELGFNMTRKHIKVEPQRWYYWADKLGLMVWQDMPSPNSYTAATPKPNKEAFTRELMRMVETHKNSPSIVMWVIFNESQGQHDTEHYAALVKGLDPSRVVNEASGGTNHGAADVADVHSYPPPAYAHSPYQATVCGEYGGIGYQLDDHIWNPDDLKEYISINNEEEYMDMYGDFADMLVQFKTNQGLSAAVYTEITDVEIELNGIMTYDRVMKVDPQKIARINQKIIEDKSHVYTLVPTAKEQNTDWQYTLAKPMDGWEEMDFEATGWKTGKGGFGTKGTPGAINGTTWQSDDIWLRRSFELGNIRKINMDDIQLRIHHDDECVVYINGVKAAELENWTSSYTTTTISDEAKRALVANGTNVIAIHCKQNTGGQYIDAGLSIVTGNEALSSKILESIMK</sequence>
<dbReference type="RefSeq" id="WP_188834926.1">
    <property type="nucleotide sequence ID" value="NZ_BMIU01000014.1"/>
</dbReference>
<dbReference type="SUPFAM" id="SSF49785">
    <property type="entry name" value="Galactose-binding domain-like"/>
    <property type="match status" value="2"/>
</dbReference>
<evidence type="ECO:0000256" key="1">
    <source>
        <dbReference type="ARBA" id="ARBA00007401"/>
    </source>
</evidence>
<dbReference type="Pfam" id="PF00703">
    <property type="entry name" value="Glyco_hydro_2"/>
    <property type="match status" value="1"/>
</dbReference>
<keyword evidence="2" id="KW-0378">Hydrolase</keyword>
<dbReference type="PANTHER" id="PTHR42732:SF2">
    <property type="entry name" value="BETA-MANNOSIDASE"/>
    <property type="match status" value="1"/>
</dbReference>
<dbReference type="Pfam" id="PF02837">
    <property type="entry name" value="Glyco_hydro_2_N"/>
    <property type="match status" value="1"/>
</dbReference>
<dbReference type="InterPro" id="IPR006103">
    <property type="entry name" value="Glyco_hydro_2_cat"/>
</dbReference>
<evidence type="ECO:0000313" key="8">
    <source>
        <dbReference type="Proteomes" id="UP000647339"/>
    </source>
</evidence>
<comment type="caution">
    <text evidence="7">The sequence shown here is derived from an EMBL/GenBank/DDBJ whole genome shotgun (WGS) entry which is preliminary data.</text>
</comment>
<dbReference type="InterPro" id="IPR008979">
    <property type="entry name" value="Galactose-bd-like_sf"/>
</dbReference>
<dbReference type="InterPro" id="IPR036156">
    <property type="entry name" value="Beta-gal/glucu_dom_sf"/>
</dbReference>
<dbReference type="InterPro" id="IPR006104">
    <property type="entry name" value="Glyco_hydro_2_N"/>
</dbReference>
<dbReference type="Gene3D" id="2.60.40.10">
    <property type="entry name" value="Immunoglobulins"/>
    <property type="match status" value="1"/>
</dbReference>
<gene>
    <name evidence="7" type="ORF">GCM10011339_28390</name>
</gene>
<organism evidence="7 8">
    <name type="scientific">Echinicola rosea</name>
    <dbReference type="NCBI Taxonomy" id="1807691"/>
    <lineage>
        <taxon>Bacteria</taxon>
        <taxon>Pseudomonadati</taxon>
        <taxon>Bacteroidota</taxon>
        <taxon>Cytophagia</taxon>
        <taxon>Cytophagales</taxon>
        <taxon>Cyclobacteriaceae</taxon>
        <taxon>Echinicola</taxon>
    </lineage>
</organism>
<dbReference type="SUPFAM" id="SSF51445">
    <property type="entry name" value="(Trans)glycosidases"/>
    <property type="match status" value="1"/>
</dbReference>
<feature type="domain" description="Glycoside hydrolase family 2 catalytic" evidence="5">
    <location>
        <begin position="317"/>
        <end position="433"/>
    </location>
</feature>
<dbReference type="Proteomes" id="UP000647339">
    <property type="component" value="Unassembled WGS sequence"/>
</dbReference>
<dbReference type="Pfam" id="PF02836">
    <property type="entry name" value="Glyco_hydro_2_C"/>
    <property type="match status" value="1"/>
</dbReference>
<keyword evidence="3" id="KW-0326">Glycosidase</keyword>
<dbReference type="Gene3D" id="3.20.20.80">
    <property type="entry name" value="Glycosidases"/>
    <property type="match status" value="1"/>
</dbReference>
<evidence type="ECO:0000259" key="6">
    <source>
        <dbReference type="Pfam" id="PF02837"/>
    </source>
</evidence>
<reference evidence="8" key="1">
    <citation type="journal article" date="2019" name="Int. J. Syst. Evol. Microbiol.">
        <title>The Global Catalogue of Microorganisms (GCM) 10K type strain sequencing project: providing services to taxonomists for standard genome sequencing and annotation.</title>
        <authorList>
            <consortium name="The Broad Institute Genomics Platform"/>
            <consortium name="The Broad Institute Genome Sequencing Center for Infectious Disease"/>
            <person name="Wu L."/>
            <person name="Ma J."/>
        </authorList>
    </citation>
    <scope>NUCLEOTIDE SEQUENCE [LARGE SCALE GENOMIC DNA]</scope>
    <source>
        <strain evidence="8">CGMCC 1.15407</strain>
    </source>
</reference>
<protein>
    <submittedName>
        <fullName evidence="7">Beta-galactosidase</fullName>
    </submittedName>
</protein>
<keyword evidence="8" id="KW-1185">Reference proteome</keyword>